<dbReference type="PANTHER" id="PTHR23235">
    <property type="entry name" value="KRUEPPEL-LIKE TRANSCRIPTION FACTOR"/>
    <property type="match status" value="1"/>
</dbReference>
<dbReference type="PROSITE" id="PS50157">
    <property type="entry name" value="ZINC_FINGER_C2H2_2"/>
    <property type="match status" value="2"/>
</dbReference>
<reference evidence="8 9" key="1">
    <citation type="submission" date="2023-03" db="EMBL/GenBank/DDBJ databases">
        <title>Mating type loci evolution in Malassezia.</title>
        <authorList>
            <person name="Coelho M.A."/>
        </authorList>
    </citation>
    <scope>NUCLEOTIDE SEQUENCE [LARGE SCALE GENOMIC DNA]</scope>
    <source>
        <strain evidence="8 9">CBS 9725</strain>
    </source>
</reference>
<evidence type="ECO:0000256" key="1">
    <source>
        <dbReference type="ARBA" id="ARBA00022723"/>
    </source>
</evidence>
<feature type="compositionally biased region" description="Polar residues" evidence="6">
    <location>
        <begin position="122"/>
        <end position="136"/>
    </location>
</feature>
<gene>
    <name evidence="8" type="ORF">MYAM1_001502</name>
</gene>
<feature type="compositionally biased region" description="Polar residues" evidence="6">
    <location>
        <begin position="573"/>
        <end position="587"/>
    </location>
</feature>
<dbReference type="EMBL" id="CP119943">
    <property type="protein sequence ID" value="WFC98770.1"/>
    <property type="molecule type" value="Genomic_DNA"/>
</dbReference>
<feature type="compositionally biased region" description="Polar residues" evidence="6">
    <location>
        <begin position="384"/>
        <end position="397"/>
    </location>
</feature>
<dbReference type="InterPro" id="IPR013087">
    <property type="entry name" value="Znf_C2H2_type"/>
</dbReference>
<feature type="compositionally biased region" description="Polar residues" evidence="6">
    <location>
        <begin position="619"/>
        <end position="630"/>
    </location>
</feature>
<evidence type="ECO:0000313" key="9">
    <source>
        <dbReference type="Proteomes" id="UP001219567"/>
    </source>
</evidence>
<feature type="region of interest" description="Disordered" evidence="6">
    <location>
        <begin position="512"/>
        <end position="532"/>
    </location>
</feature>
<feature type="region of interest" description="Disordered" evidence="6">
    <location>
        <begin position="448"/>
        <end position="468"/>
    </location>
</feature>
<evidence type="ECO:0000256" key="4">
    <source>
        <dbReference type="ARBA" id="ARBA00022833"/>
    </source>
</evidence>
<keyword evidence="2" id="KW-0677">Repeat</keyword>
<feature type="compositionally biased region" description="Basic and acidic residues" evidence="6">
    <location>
        <begin position="157"/>
        <end position="168"/>
    </location>
</feature>
<dbReference type="InterPro" id="IPR036236">
    <property type="entry name" value="Znf_C2H2_sf"/>
</dbReference>
<dbReference type="PANTHER" id="PTHR23235:SF120">
    <property type="entry name" value="KRUPPEL-LIKE FACTOR 15"/>
    <property type="match status" value="1"/>
</dbReference>
<dbReference type="PROSITE" id="PS00028">
    <property type="entry name" value="ZINC_FINGER_C2H2_1"/>
    <property type="match status" value="2"/>
</dbReference>
<keyword evidence="3 5" id="KW-0863">Zinc-finger</keyword>
<dbReference type="FunFam" id="3.30.160.60:FF:000072">
    <property type="entry name" value="zinc finger protein 143 isoform X1"/>
    <property type="match status" value="1"/>
</dbReference>
<name>A0AAJ6CGZ9_9BASI</name>
<accession>A0AAJ6CGZ9</accession>
<protein>
    <recommendedName>
        <fullName evidence="7">C2H2-type domain-containing protein</fullName>
    </recommendedName>
</protein>
<feature type="domain" description="C2H2-type" evidence="7">
    <location>
        <begin position="173"/>
        <end position="202"/>
    </location>
</feature>
<proteinExistence type="predicted"/>
<dbReference type="GO" id="GO:0000978">
    <property type="term" value="F:RNA polymerase II cis-regulatory region sequence-specific DNA binding"/>
    <property type="evidence" value="ECO:0007669"/>
    <property type="project" value="TreeGrafter"/>
</dbReference>
<keyword evidence="1" id="KW-0479">Metal-binding</keyword>
<keyword evidence="9" id="KW-1185">Reference proteome</keyword>
<evidence type="ECO:0000256" key="3">
    <source>
        <dbReference type="ARBA" id="ARBA00022771"/>
    </source>
</evidence>
<dbReference type="SUPFAM" id="SSF57667">
    <property type="entry name" value="beta-beta-alpha zinc fingers"/>
    <property type="match status" value="1"/>
</dbReference>
<feature type="compositionally biased region" description="Polar residues" evidence="6">
    <location>
        <begin position="241"/>
        <end position="257"/>
    </location>
</feature>
<evidence type="ECO:0000313" key="8">
    <source>
        <dbReference type="EMBL" id="WFC98770.1"/>
    </source>
</evidence>
<evidence type="ECO:0000256" key="5">
    <source>
        <dbReference type="PROSITE-ProRule" id="PRU00042"/>
    </source>
</evidence>
<dbReference type="GO" id="GO:0008270">
    <property type="term" value="F:zinc ion binding"/>
    <property type="evidence" value="ECO:0007669"/>
    <property type="project" value="UniProtKB-KW"/>
</dbReference>
<keyword evidence="4" id="KW-0862">Zinc</keyword>
<feature type="region of interest" description="Disordered" evidence="6">
    <location>
        <begin position="228"/>
        <end position="413"/>
    </location>
</feature>
<feature type="region of interest" description="Disordered" evidence="6">
    <location>
        <begin position="1"/>
        <end position="168"/>
    </location>
</feature>
<feature type="compositionally biased region" description="Polar residues" evidence="6">
    <location>
        <begin position="354"/>
        <end position="365"/>
    </location>
</feature>
<feature type="compositionally biased region" description="Low complexity" evidence="6">
    <location>
        <begin position="448"/>
        <end position="463"/>
    </location>
</feature>
<dbReference type="AlphaFoldDB" id="A0AAJ6CGZ9"/>
<organism evidence="8 9">
    <name type="scientific">Malassezia yamatoensis</name>
    <dbReference type="NCBI Taxonomy" id="253288"/>
    <lineage>
        <taxon>Eukaryota</taxon>
        <taxon>Fungi</taxon>
        <taxon>Dikarya</taxon>
        <taxon>Basidiomycota</taxon>
        <taxon>Ustilaginomycotina</taxon>
        <taxon>Malasseziomycetes</taxon>
        <taxon>Malasseziales</taxon>
        <taxon>Malasseziaceae</taxon>
        <taxon>Malassezia</taxon>
    </lineage>
</organism>
<evidence type="ECO:0000256" key="2">
    <source>
        <dbReference type="ARBA" id="ARBA00022737"/>
    </source>
</evidence>
<dbReference type="SMART" id="SM00355">
    <property type="entry name" value="ZnF_C2H2"/>
    <property type="match status" value="2"/>
</dbReference>
<dbReference type="Gene3D" id="3.30.160.60">
    <property type="entry name" value="Classic Zinc Finger"/>
    <property type="match status" value="2"/>
</dbReference>
<dbReference type="GO" id="GO:0000981">
    <property type="term" value="F:DNA-binding transcription factor activity, RNA polymerase II-specific"/>
    <property type="evidence" value="ECO:0007669"/>
    <property type="project" value="UniProtKB-ARBA"/>
</dbReference>
<evidence type="ECO:0000259" key="7">
    <source>
        <dbReference type="PROSITE" id="PS50157"/>
    </source>
</evidence>
<sequence>MQEAPDRNASVGAAAQGNNVTPIKTNYPAPLSATNAQKRVSTPTDGSPRESEFPDDCSLQEENKKSCKTTSPADSELGSEAYHGSKRGDQKRNAVFASRGKKSFKSAPSFDSSDSNQRDPGMSSQAGTTSRMSGSESVAGDAMPTDSTESRAGYVGQKREAKGSIHIDGKKRYLCPFAGCDKTFSTSGHSSRHSRIHTGEKPYHCTYPGCRAQFSRYDNSLQHYRTHIISSKDGKKPKGKTASSAMAENRETSQSNKSGRKSRPGPKASERRPSPVPSPDGSAYPHSTSQRASHRVSNPSGSHSKSSDSVPQSKGKSLPSFSSETRSQRGSDLIIDNERTISLPLVPLEKLRESQQGLDGASRSQDGVKRMRLSPRPPPLHSSIDNLQDEPQFSVPNSYDIYDKRPGNLQDRPSMKRETYTWHGIGSGVSVMDHLHPGVGLPLPSRGAANGAAKAKPGPSAYSTYPSPPRATFDKPMLACSHTFELGSRPIPYPLAGTELDRMYPTTLPEFSNSSKLSLGRPSGSPPFATLPEHAGCSEFSMRRSGSMPSLLSLDEPRLESSNSLLKYSLSSGRSTSKPGMPRTSSDQAEHSTNRAMGSGACSSAPELDPEIDSRTHQQDLLQSFSATRR</sequence>
<feature type="compositionally biased region" description="Polar residues" evidence="6">
    <location>
        <begin position="32"/>
        <end position="45"/>
    </location>
</feature>
<feature type="region of interest" description="Disordered" evidence="6">
    <location>
        <begin position="565"/>
        <end position="630"/>
    </location>
</feature>
<feature type="domain" description="C2H2-type" evidence="7">
    <location>
        <begin position="203"/>
        <end position="227"/>
    </location>
</feature>
<evidence type="ECO:0000256" key="6">
    <source>
        <dbReference type="SAM" id="MobiDB-lite"/>
    </source>
</evidence>
<feature type="compositionally biased region" description="Polar residues" evidence="6">
    <location>
        <begin position="285"/>
        <end position="330"/>
    </location>
</feature>
<dbReference type="Proteomes" id="UP001219567">
    <property type="component" value="Chromosome 1"/>
</dbReference>